<evidence type="ECO:0000313" key="1">
    <source>
        <dbReference type="EMBL" id="KAJ9102452.1"/>
    </source>
</evidence>
<proteinExistence type="predicted"/>
<organism evidence="1 2">
    <name type="scientific">Naganishia friedmannii</name>
    <dbReference type="NCBI Taxonomy" id="89922"/>
    <lineage>
        <taxon>Eukaryota</taxon>
        <taxon>Fungi</taxon>
        <taxon>Dikarya</taxon>
        <taxon>Basidiomycota</taxon>
        <taxon>Agaricomycotina</taxon>
        <taxon>Tremellomycetes</taxon>
        <taxon>Filobasidiales</taxon>
        <taxon>Filobasidiaceae</taxon>
        <taxon>Naganishia</taxon>
    </lineage>
</organism>
<evidence type="ECO:0000313" key="2">
    <source>
        <dbReference type="Proteomes" id="UP001227268"/>
    </source>
</evidence>
<dbReference type="EMBL" id="JASBWT010000008">
    <property type="protein sequence ID" value="KAJ9102452.1"/>
    <property type="molecule type" value="Genomic_DNA"/>
</dbReference>
<gene>
    <name evidence="1" type="ORF">QFC21_002852</name>
</gene>
<dbReference type="Proteomes" id="UP001227268">
    <property type="component" value="Unassembled WGS sequence"/>
</dbReference>
<protein>
    <submittedName>
        <fullName evidence="1">Uncharacterized protein</fullName>
    </submittedName>
</protein>
<keyword evidence="2" id="KW-1185">Reference proteome</keyword>
<reference evidence="1" key="1">
    <citation type="submission" date="2023-04" db="EMBL/GenBank/DDBJ databases">
        <title>Draft Genome sequencing of Naganishia species isolated from polar environments using Oxford Nanopore Technology.</title>
        <authorList>
            <person name="Leo P."/>
            <person name="Venkateswaran K."/>
        </authorList>
    </citation>
    <scope>NUCLEOTIDE SEQUENCE</scope>
    <source>
        <strain evidence="1">MNA-CCFEE 5423</strain>
    </source>
</reference>
<accession>A0ACC2VVJ3</accession>
<sequence length="512" mass="55749">MQPGLSATSLPFDEAVPAAKTFVSPAYNLWIIPIPVRRRYHPDREFQFGLGLNLLFGFAATFTVANLYYNQPILSILADDWGVTYDEISRVPTLLQCGYAVGILLLAPLGDMVRRRGLVLLLIVLTATLSIGLALAPNLITFEILGFFIAFLTVTQIMVPLTADLAPPEKRGKAISITISGLMLGVLVARVLSGIIAEFSSWRNVYWMSVGLQYLILIMLWWTLPDYPAKVTDVGYLRILWSMGTYLFKYPTLIQCCLIGFCSSAVFTNWWTTLTFLLTDAPYKYTTLEIGLFGLVGLCGVLIAPFTGKLLDGMVGWVGQLAALSIQLCSQVIAVGAAKKNISAVVIVCFILDIGLQMGQVSNGTRIYALDANARARLNSIFIISLFLGQMTGSSAGSSLYDHHGWTASSSLSVGFLALAMIILFSRGPHAQKWVGWDGGARLSKVIGESEQRNVPAAQSTDLEKMGEKEGLEDRTSELDKDTAETGAIRPYHQADAKANSPTEAPSGQLRP</sequence>
<name>A0ACC2VVJ3_9TREE</name>
<comment type="caution">
    <text evidence="1">The sequence shown here is derived from an EMBL/GenBank/DDBJ whole genome shotgun (WGS) entry which is preliminary data.</text>
</comment>